<evidence type="ECO:0000313" key="5">
    <source>
        <dbReference type="EMBL" id="API60882.1"/>
    </source>
</evidence>
<dbReference type="KEGG" id="sphj:BSL82_01220"/>
<name>A0A1L3ZZ30_9SPHN</name>
<dbReference type="GO" id="GO:0016787">
    <property type="term" value="F:hydrolase activity"/>
    <property type="evidence" value="ECO:0007669"/>
    <property type="project" value="UniProtKB-KW"/>
</dbReference>
<dbReference type="InterPro" id="IPR014015">
    <property type="entry name" value="Helicase_SF3_DNA-vir"/>
</dbReference>
<dbReference type="InterPro" id="IPR027417">
    <property type="entry name" value="P-loop_NTPase"/>
</dbReference>
<dbReference type="GO" id="GO:0005524">
    <property type="term" value="F:ATP binding"/>
    <property type="evidence" value="ECO:0007669"/>
    <property type="project" value="UniProtKB-KW"/>
</dbReference>
<dbReference type="Gene3D" id="3.40.50.300">
    <property type="entry name" value="P-loop containing nucleotide triphosphate hydrolases"/>
    <property type="match status" value="1"/>
</dbReference>
<keyword evidence="3" id="KW-0067">ATP-binding</keyword>
<dbReference type="SMART" id="SM00885">
    <property type="entry name" value="D5_N"/>
    <property type="match status" value="1"/>
</dbReference>
<accession>A0A1L3ZZ30</accession>
<dbReference type="NCBIfam" id="TIGR01613">
    <property type="entry name" value="primase_Cterm"/>
    <property type="match status" value="1"/>
</dbReference>
<dbReference type="InterPro" id="IPR014818">
    <property type="entry name" value="Phage/plasmid_primase_P4_C"/>
</dbReference>
<dbReference type="Proteomes" id="UP000182063">
    <property type="component" value="Chromosome"/>
</dbReference>
<dbReference type="InterPro" id="IPR006500">
    <property type="entry name" value="Helicase_put_C_phage/plasmid"/>
</dbReference>
<evidence type="ECO:0000256" key="1">
    <source>
        <dbReference type="ARBA" id="ARBA00022741"/>
    </source>
</evidence>
<feature type="domain" description="SF3 helicase" evidence="4">
    <location>
        <begin position="160"/>
        <end position="319"/>
    </location>
</feature>
<gene>
    <name evidence="5" type="ORF">BSL82_01220</name>
</gene>
<dbReference type="SUPFAM" id="SSF52540">
    <property type="entry name" value="P-loop containing nucleoside triphosphate hydrolases"/>
    <property type="match status" value="1"/>
</dbReference>
<dbReference type="InterPro" id="IPR045455">
    <property type="entry name" value="NrS-1_pol-like_helicase"/>
</dbReference>
<keyword evidence="6" id="KW-1185">Reference proteome</keyword>
<sequence length="449" mass="50472">MNNVVELPNAHAMEPSEDSVALAFTREFGSTMRFDHHAGAWFQWAETHWMKLDTPVAFHYARVLGRRLGSGRKAMCKSSVAAGAERFARADPVHSVTSEIWDSDPWLLGTPGGTLNLKTGRMHKPRPGEYITKRTSCQPSSERPERWLQFLQDATRNDPAMMTYLQRVAGYCLTGMTTEHSLFFIYGPGGNGKSVFLNTLVHILGDYAQNAPMDTFTSSKFSSHPTELAMLKGARLVTASETEEGRAWAEARIKALTGGDPITARFMRENFFTYQPHFKLLFAGNHQPKLNNVDAAMRRRFNMLPFIHKPDAPDHMLEEKLREEAPRILGWALKGCTEWQAEGLARPAEVVVATDTYFEKQDLISQWLEDNCRVEKGNHSLFTSSANLFNDWSRYAIAAGERPGAKNSLLENLGRLGLVQHRLPPSLGKHRGFKGIELLSPKSGDFYND</sequence>
<evidence type="ECO:0000313" key="6">
    <source>
        <dbReference type="Proteomes" id="UP000182063"/>
    </source>
</evidence>
<dbReference type="EMBL" id="CP018221">
    <property type="protein sequence ID" value="API60882.1"/>
    <property type="molecule type" value="Genomic_DNA"/>
</dbReference>
<protein>
    <recommendedName>
        <fullName evidence="4">SF3 helicase domain-containing protein</fullName>
    </recommendedName>
</protein>
<keyword evidence="2" id="KW-0378">Hydrolase</keyword>
<dbReference type="PROSITE" id="PS51206">
    <property type="entry name" value="SF3_HELICASE_1"/>
    <property type="match status" value="1"/>
</dbReference>
<organism evidence="5 6">
    <name type="scientific">Tardibacter chloracetimidivorans</name>
    <dbReference type="NCBI Taxonomy" id="1921510"/>
    <lineage>
        <taxon>Bacteria</taxon>
        <taxon>Pseudomonadati</taxon>
        <taxon>Pseudomonadota</taxon>
        <taxon>Alphaproteobacteria</taxon>
        <taxon>Sphingomonadales</taxon>
        <taxon>Sphingomonadaceae</taxon>
        <taxon>Tardibacter</taxon>
    </lineage>
</organism>
<dbReference type="STRING" id="1921510.BSL82_01220"/>
<keyword evidence="1" id="KW-0547">Nucleotide-binding</keyword>
<evidence type="ECO:0000256" key="2">
    <source>
        <dbReference type="ARBA" id="ARBA00022801"/>
    </source>
</evidence>
<reference evidence="6" key="1">
    <citation type="submission" date="2016-11" db="EMBL/GenBank/DDBJ databases">
        <title>Complete Genome Sequence of alachlor-degrading Sphingomonas sp. strain JJ-A5.</title>
        <authorList>
            <person name="Lee H."/>
            <person name="Ka J.-O."/>
        </authorList>
    </citation>
    <scope>NUCLEOTIDE SEQUENCE [LARGE SCALE GENOMIC DNA]</scope>
    <source>
        <strain evidence="6">JJ-A5</strain>
    </source>
</reference>
<evidence type="ECO:0000259" key="4">
    <source>
        <dbReference type="PROSITE" id="PS51206"/>
    </source>
</evidence>
<dbReference type="Pfam" id="PF19263">
    <property type="entry name" value="DUF5906"/>
    <property type="match status" value="1"/>
</dbReference>
<dbReference type="InterPro" id="IPR051620">
    <property type="entry name" value="ORF904-like_C"/>
</dbReference>
<proteinExistence type="predicted"/>
<dbReference type="PANTHER" id="PTHR35372">
    <property type="entry name" value="ATP BINDING PROTEIN-RELATED"/>
    <property type="match status" value="1"/>
</dbReference>
<dbReference type="OrthoDB" id="9763644at2"/>
<dbReference type="Pfam" id="PF08706">
    <property type="entry name" value="D5_N"/>
    <property type="match status" value="1"/>
</dbReference>
<dbReference type="AlphaFoldDB" id="A0A1L3ZZ30"/>
<dbReference type="PANTHER" id="PTHR35372:SF2">
    <property type="entry name" value="SF3 HELICASE DOMAIN-CONTAINING PROTEIN"/>
    <property type="match status" value="1"/>
</dbReference>
<evidence type="ECO:0000256" key="3">
    <source>
        <dbReference type="ARBA" id="ARBA00022840"/>
    </source>
</evidence>